<comment type="caution">
    <text evidence="4">The sequence shown here is derived from an EMBL/GenBank/DDBJ whole genome shotgun (WGS) entry which is preliminary data.</text>
</comment>
<evidence type="ECO:0000256" key="3">
    <source>
        <dbReference type="PROSITE-ProRule" id="PRU00023"/>
    </source>
</evidence>
<evidence type="ECO:0000256" key="2">
    <source>
        <dbReference type="ARBA" id="ARBA00023043"/>
    </source>
</evidence>
<dbReference type="PANTHER" id="PTHR24171:SF8">
    <property type="entry name" value="BRCA1-ASSOCIATED RING DOMAIN PROTEIN 1"/>
    <property type="match status" value="1"/>
</dbReference>
<proteinExistence type="predicted"/>
<dbReference type="PROSITE" id="PS50297">
    <property type="entry name" value="ANK_REP_REGION"/>
    <property type="match status" value="2"/>
</dbReference>
<dbReference type="Proteomes" id="UP001627154">
    <property type="component" value="Unassembled WGS sequence"/>
</dbReference>
<keyword evidence="1" id="KW-0677">Repeat</keyword>
<name>A0ABD2W3T7_9HYME</name>
<reference evidence="4 5" key="1">
    <citation type="journal article" date="2024" name="bioRxiv">
        <title>A reference genome for Trichogramma kaykai: A tiny desert-dwelling parasitoid wasp with competing sex-ratio distorters.</title>
        <authorList>
            <person name="Culotta J."/>
            <person name="Lindsey A.R."/>
        </authorList>
    </citation>
    <scope>NUCLEOTIDE SEQUENCE [LARGE SCALE GENOMIC DNA]</scope>
    <source>
        <strain evidence="4 5">KSX58</strain>
    </source>
</reference>
<dbReference type="EMBL" id="JBJJXI010000139">
    <property type="protein sequence ID" value="KAL3387147.1"/>
    <property type="molecule type" value="Genomic_DNA"/>
</dbReference>
<feature type="repeat" description="ANK" evidence="3">
    <location>
        <begin position="227"/>
        <end position="259"/>
    </location>
</feature>
<organism evidence="4 5">
    <name type="scientific">Trichogramma kaykai</name>
    <dbReference type="NCBI Taxonomy" id="54128"/>
    <lineage>
        <taxon>Eukaryota</taxon>
        <taxon>Metazoa</taxon>
        <taxon>Ecdysozoa</taxon>
        <taxon>Arthropoda</taxon>
        <taxon>Hexapoda</taxon>
        <taxon>Insecta</taxon>
        <taxon>Pterygota</taxon>
        <taxon>Neoptera</taxon>
        <taxon>Endopterygota</taxon>
        <taxon>Hymenoptera</taxon>
        <taxon>Apocrita</taxon>
        <taxon>Proctotrupomorpha</taxon>
        <taxon>Chalcidoidea</taxon>
        <taxon>Trichogrammatidae</taxon>
        <taxon>Trichogramma</taxon>
    </lineage>
</organism>
<dbReference type="PANTHER" id="PTHR24171">
    <property type="entry name" value="ANKYRIN REPEAT DOMAIN-CONTAINING PROTEIN 39-RELATED"/>
    <property type="match status" value="1"/>
</dbReference>
<keyword evidence="2 3" id="KW-0040">ANK repeat</keyword>
<feature type="repeat" description="ANK" evidence="3">
    <location>
        <begin position="144"/>
        <end position="176"/>
    </location>
</feature>
<dbReference type="PROSITE" id="PS50088">
    <property type="entry name" value="ANK_REPEAT"/>
    <property type="match status" value="2"/>
</dbReference>
<dbReference type="SMART" id="SM00248">
    <property type="entry name" value="ANK"/>
    <property type="match status" value="4"/>
</dbReference>
<dbReference type="InterPro" id="IPR002110">
    <property type="entry name" value="Ankyrin_rpt"/>
</dbReference>
<dbReference type="Pfam" id="PF00023">
    <property type="entry name" value="Ank"/>
    <property type="match status" value="1"/>
</dbReference>
<evidence type="ECO:0000313" key="5">
    <source>
        <dbReference type="Proteomes" id="UP001627154"/>
    </source>
</evidence>
<accession>A0ABD2W3T7</accession>
<gene>
    <name evidence="4" type="ORF">TKK_017468</name>
</gene>
<protein>
    <submittedName>
        <fullName evidence="4">Uncharacterized protein</fullName>
    </submittedName>
</protein>
<dbReference type="AlphaFoldDB" id="A0ABD2W3T7"/>
<dbReference type="SUPFAM" id="SSF48403">
    <property type="entry name" value="Ankyrin repeat"/>
    <property type="match status" value="1"/>
</dbReference>
<dbReference type="InterPro" id="IPR036770">
    <property type="entry name" value="Ankyrin_rpt-contain_sf"/>
</dbReference>
<keyword evidence="5" id="KW-1185">Reference proteome</keyword>
<dbReference type="Pfam" id="PF12796">
    <property type="entry name" value="Ank_2"/>
    <property type="match status" value="1"/>
</dbReference>
<dbReference type="Gene3D" id="1.25.40.20">
    <property type="entry name" value="Ankyrin repeat-containing domain"/>
    <property type="match status" value="1"/>
</dbReference>
<evidence type="ECO:0000313" key="4">
    <source>
        <dbReference type="EMBL" id="KAL3387147.1"/>
    </source>
</evidence>
<evidence type="ECO:0000256" key="1">
    <source>
        <dbReference type="ARBA" id="ARBA00022737"/>
    </source>
</evidence>
<sequence length="516" mass="60695">MESGVNNVISVKPSCCSSFEEWESYFKRMENIDTRRKQFCESHRVRKRSIRTMYLLEANDVNIHEYALEDARSAIHYLCDEFENRDLFHLSHEHTKEFINVLSKNPNENYRDAHGFTYFHAACMIGNETTVLRFVSECANIDTYRRWPLHLAARYRHEYIVYVLLEYGANSNQPDGDERSTPLHALAYRCPCDCSTNLKYCGERKPVDKIVGMLVKKGANLEARDRRGDTPLQSAVANFDSELVAALLRHGASLAALNEDWIFGARYTKFELRNYPFTLDVIETTRVLLAAGHRLDLYSRLKMLKCWMQIRANDIDLLFTRFVEYKKDLPYRAIPSNLSILREYHFYMEPKTRKKLQHLKHSSVLPTKDFSRESFPDLASECDTEIKIMSNIFPVEDVSLYEICKMNFNEGYSILKKAKSWCIPNEILHTLKHFQLTVKRHIANIWIGPQLELFVADLFMTEYCKLDLPYDCCLEVAKNMDYEELFRLCKLTEEHHLEYTLRRSKRLRAKRQLDQA</sequence>